<reference evidence="2" key="1">
    <citation type="submission" date="2022-03" db="EMBL/GenBank/DDBJ databases">
        <authorList>
            <person name="Alioto T."/>
            <person name="Alioto T."/>
            <person name="Gomez Garrido J."/>
        </authorList>
    </citation>
    <scope>NUCLEOTIDE SEQUENCE</scope>
</reference>
<organism evidence="2 3">
    <name type="scientific">Pelobates cultripes</name>
    <name type="common">Western spadefoot toad</name>
    <dbReference type="NCBI Taxonomy" id="61616"/>
    <lineage>
        <taxon>Eukaryota</taxon>
        <taxon>Metazoa</taxon>
        <taxon>Chordata</taxon>
        <taxon>Craniata</taxon>
        <taxon>Vertebrata</taxon>
        <taxon>Euteleostomi</taxon>
        <taxon>Amphibia</taxon>
        <taxon>Batrachia</taxon>
        <taxon>Anura</taxon>
        <taxon>Pelobatoidea</taxon>
        <taxon>Pelobatidae</taxon>
        <taxon>Pelobates</taxon>
    </lineage>
</organism>
<proteinExistence type="predicted"/>
<dbReference type="EMBL" id="OW240920">
    <property type="protein sequence ID" value="CAH2316202.1"/>
    <property type="molecule type" value="Genomic_DNA"/>
</dbReference>
<dbReference type="InterPro" id="IPR009011">
    <property type="entry name" value="Man6P_isomerase_rcpt-bd_dom_sf"/>
</dbReference>
<evidence type="ECO:0000313" key="2">
    <source>
        <dbReference type="EMBL" id="CAH2316202.1"/>
    </source>
</evidence>
<dbReference type="Proteomes" id="UP001295444">
    <property type="component" value="Chromosome 09"/>
</dbReference>
<evidence type="ECO:0000256" key="1">
    <source>
        <dbReference type="SAM" id="Phobius"/>
    </source>
</evidence>
<keyword evidence="1" id="KW-1133">Transmembrane helix</keyword>
<feature type="transmembrane region" description="Helical" evidence="1">
    <location>
        <begin position="186"/>
        <end position="206"/>
    </location>
</feature>
<dbReference type="PROSITE" id="PS51257">
    <property type="entry name" value="PROKAR_LIPOPROTEIN"/>
    <property type="match status" value="1"/>
</dbReference>
<dbReference type="PANTHER" id="PTHR15071">
    <property type="entry name" value="MANNOSE-6-PHOSPHATE RECEPTOR FAMILY MEMBER"/>
    <property type="match status" value="1"/>
</dbReference>
<evidence type="ECO:0008006" key="4">
    <source>
        <dbReference type="Google" id="ProtNLM"/>
    </source>
</evidence>
<keyword evidence="3" id="KW-1185">Reference proteome</keyword>
<accession>A0AAD1T0U5</accession>
<keyword evidence="1" id="KW-0812">Transmembrane</keyword>
<evidence type="ECO:0000313" key="3">
    <source>
        <dbReference type="Proteomes" id="UP001295444"/>
    </source>
</evidence>
<gene>
    <name evidence="2" type="ORF">PECUL_23A045933</name>
</gene>
<keyword evidence="1" id="KW-0472">Membrane</keyword>
<dbReference type="AlphaFoldDB" id="A0AAD1T0U5"/>
<dbReference type="PANTHER" id="PTHR15071:SF34">
    <property type="entry name" value="MRH DOMAIN-CONTAINING PROTEIN"/>
    <property type="match status" value="1"/>
</dbReference>
<protein>
    <recommendedName>
        <fullName evidence="4">Cation-dependent mannose-6-phosphate receptor</fullName>
    </recommendedName>
</protein>
<name>A0AAD1T0U5_PELCU</name>
<dbReference type="Gene3D" id="2.70.130.10">
    <property type="entry name" value="Mannose-6-phosphate receptor binding domain"/>
    <property type="match status" value="1"/>
</dbReference>
<sequence length="257" mass="28336">MRSTIFVSLLCIGGLYFGGSFGCIMVNPCQCQMTDGSGIIDLAALGDSEGFLIRDRKIQRAFGDRWLEESITLSSCNSFSKPEAALNCSHVLLCVKTRDLMVPGSVPYYLGYGLYNNNEYSYNNESKTLSLTYQALSDTSLRAIVHFNCSPSSSITFPSDSQNWDNMEIFVESPCACPSHCQMGNVGPGTIMLIIFALSTTVYFLFGSCGLRSIRTSEGDQIAPVPHFWCWMCTMFSKEKDIWKGMGESGSREATMA</sequence>
<dbReference type="GO" id="GO:0005802">
    <property type="term" value="C:trans-Golgi network"/>
    <property type="evidence" value="ECO:0007669"/>
    <property type="project" value="TreeGrafter"/>
</dbReference>